<comment type="caution">
    <text evidence="2">The sequence shown here is derived from an EMBL/GenBank/DDBJ whole genome shotgun (WGS) entry which is preliminary data.</text>
</comment>
<name>A0A507EPA5_9FUNG</name>
<feature type="transmembrane region" description="Helical" evidence="1">
    <location>
        <begin position="77"/>
        <end position="97"/>
    </location>
</feature>
<dbReference type="EMBL" id="QEAP01000458">
    <property type="protein sequence ID" value="TPX66099.1"/>
    <property type="molecule type" value="Genomic_DNA"/>
</dbReference>
<dbReference type="PANTHER" id="PTHR28161:SF1">
    <property type="entry name" value="ATP SYNTHASE SUBUNIT F, MITOCHONDRIAL"/>
    <property type="match status" value="1"/>
</dbReference>
<dbReference type="Proteomes" id="UP000320333">
    <property type="component" value="Unassembled WGS sequence"/>
</dbReference>
<proteinExistence type="predicted"/>
<keyword evidence="3" id="KW-1185">Reference proteome</keyword>
<evidence type="ECO:0008006" key="4">
    <source>
        <dbReference type="Google" id="ProtNLM"/>
    </source>
</evidence>
<dbReference type="InterPro" id="IPR019727">
    <property type="entry name" value="ATP_synth_F0_fsu_mt_fun"/>
</dbReference>
<gene>
    <name evidence="2" type="ORF">CcCBS67573_g07943</name>
</gene>
<dbReference type="Pfam" id="PF10791">
    <property type="entry name" value="F1F0-ATPsyn_F"/>
    <property type="match status" value="1"/>
</dbReference>
<sequence>MASQLVFRRFKSTSIIPPHVASLKEIGRLQSAHPQAHPQLFASIKSFYQNVPKGPAPKTVATSFRDRYYENYIKKDSFVPILHFLGVLIPTGYYLTYFKGGVSDDPL</sequence>
<organism evidence="2 3">
    <name type="scientific">Chytriomyces confervae</name>
    <dbReference type="NCBI Taxonomy" id="246404"/>
    <lineage>
        <taxon>Eukaryota</taxon>
        <taxon>Fungi</taxon>
        <taxon>Fungi incertae sedis</taxon>
        <taxon>Chytridiomycota</taxon>
        <taxon>Chytridiomycota incertae sedis</taxon>
        <taxon>Chytridiomycetes</taxon>
        <taxon>Chytridiales</taxon>
        <taxon>Chytriomycetaceae</taxon>
        <taxon>Chytriomyces</taxon>
    </lineage>
</organism>
<evidence type="ECO:0000313" key="3">
    <source>
        <dbReference type="Proteomes" id="UP000320333"/>
    </source>
</evidence>
<dbReference type="GO" id="GO:0046933">
    <property type="term" value="F:proton-transporting ATP synthase activity, rotational mechanism"/>
    <property type="evidence" value="ECO:0007669"/>
    <property type="project" value="TreeGrafter"/>
</dbReference>
<evidence type="ECO:0000313" key="2">
    <source>
        <dbReference type="EMBL" id="TPX66099.1"/>
    </source>
</evidence>
<accession>A0A507EPA5</accession>
<dbReference type="STRING" id="246404.A0A507EPA5"/>
<keyword evidence="1" id="KW-0812">Transmembrane</keyword>
<keyword evidence="1" id="KW-1133">Transmembrane helix</keyword>
<reference evidence="2 3" key="1">
    <citation type="journal article" date="2019" name="Sci. Rep.">
        <title>Comparative genomics of chytrid fungi reveal insights into the obligate biotrophic and pathogenic lifestyle of Synchytrium endobioticum.</title>
        <authorList>
            <person name="van de Vossenberg B.T.L.H."/>
            <person name="Warris S."/>
            <person name="Nguyen H.D.T."/>
            <person name="van Gent-Pelzer M.P.E."/>
            <person name="Joly D.L."/>
            <person name="van de Geest H.C."/>
            <person name="Bonants P.J.M."/>
            <person name="Smith D.S."/>
            <person name="Levesque C.A."/>
            <person name="van der Lee T.A.J."/>
        </authorList>
    </citation>
    <scope>NUCLEOTIDE SEQUENCE [LARGE SCALE GENOMIC DNA]</scope>
    <source>
        <strain evidence="2 3">CBS 675.73</strain>
    </source>
</reference>
<dbReference type="AlphaFoldDB" id="A0A507EPA5"/>
<dbReference type="OrthoDB" id="5561579at2759"/>
<keyword evidence="1" id="KW-0472">Membrane</keyword>
<evidence type="ECO:0000256" key="1">
    <source>
        <dbReference type="SAM" id="Phobius"/>
    </source>
</evidence>
<dbReference type="PANTHER" id="PTHR28161">
    <property type="entry name" value="ATP SYNTHASE SUBUNIT F, MITOCHONDRIAL"/>
    <property type="match status" value="1"/>
</dbReference>
<protein>
    <recommendedName>
        <fullName evidence="4">ATP synthase subunit f, mitochondrial</fullName>
    </recommendedName>
</protein>